<comment type="caution">
    <text evidence="2">The sequence shown here is derived from an EMBL/GenBank/DDBJ whole genome shotgun (WGS) entry which is preliminary data.</text>
</comment>
<dbReference type="PANTHER" id="PTHR43283:SF7">
    <property type="entry name" value="BETA-LACTAMASE-RELATED DOMAIN-CONTAINING PROTEIN"/>
    <property type="match status" value="1"/>
</dbReference>
<evidence type="ECO:0000313" key="2">
    <source>
        <dbReference type="EMBL" id="SHI98290.1"/>
    </source>
</evidence>
<organism evidence="2 3">
    <name type="scientific">Aureimonas altamirensis DSM 21988</name>
    <dbReference type="NCBI Taxonomy" id="1121026"/>
    <lineage>
        <taxon>Bacteria</taxon>
        <taxon>Pseudomonadati</taxon>
        <taxon>Pseudomonadota</taxon>
        <taxon>Alphaproteobacteria</taxon>
        <taxon>Hyphomicrobiales</taxon>
        <taxon>Aurantimonadaceae</taxon>
        <taxon>Aureimonas</taxon>
    </lineage>
</organism>
<dbReference type="Proteomes" id="UP000184290">
    <property type="component" value="Unassembled WGS sequence"/>
</dbReference>
<dbReference type="RefSeq" id="WP_060605862.1">
    <property type="nucleotide sequence ID" value="NZ_FQZC01000002.1"/>
</dbReference>
<dbReference type="EMBL" id="FQZC01000002">
    <property type="protein sequence ID" value="SHI98290.1"/>
    <property type="molecule type" value="Genomic_DNA"/>
</dbReference>
<sequence>MSATVTRASARPDHVPGNDWRKVQRPEAFGITPAVACSIDAALDAIPATSFMAVTGGDLLYTYGDIANVSYLASTRKSILSMLMGKPVTEGTIDLDLTMEQLGIEEEGGLLPIERRARLRDLLVSCSGVYHEPGSPGSNMRNIPERGSKEPGSYFHYNNWDFNVLGAAFEKLTGRSVFDAFAAEFAGPLQMQDFDRSRQRMLGYAGTSRYLAYHFFLSARDMARLGLLMARDGIWNGQEIVPPTWVRDSTAIRVPEAAMNESRKSRIAGYSYLWWVPKVSENEPEWQDAFIAAGHFGQFILVMPAIDMVFVCRRAITDAEALGRNDGSFRTELSSVTMEQFLDVVDLVLAARRRAAG</sequence>
<evidence type="ECO:0000313" key="3">
    <source>
        <dbReference type="Proteomes" id="UP000184290"/>
    </source>
</evidence>
<dbReference type="SUPFAM" id="SSF56601">
    <property type="entry name" value="beta-lactamase/transpeptidase-like"/>
    <property type="match status" value="1"/>
</dbReference>
<gene>
    <name evidence="2" type="ORF">SAMN02745911_1313</name>
</gene>
<dbReference type="InterPro" id="IPR001466">
    <property type="entry name" value="Beta-lactam-related"/>
</dbReference>
<dbReference type="Pfam" id="PF00144">
    <property type="entry name" value="Beta-lactamase"/>
    <property type="match status" value="1"/>
</dbReference>
<accession>A0ABY1ICS7</accession>
<dbReference type="PANTHER" id="PTHR43283">
    <property type="entry name" value="BETA-LACTAMASE-RELATED"/>
    <property type="match status" value="1"/>
</dbReference>
<dbReference type="InterPro" id="IPR012338">
    <property type="entry name" value="Beta-lactam/transpept-like"/>
</dbReference>
<feature type="domain" description="Beta-lactamase-related" evidence="1">
    <location>
        <begin position="46"/>
        <end position="311"/>
    </location>
</feature>
<evidence type="ECO:0000259" key="1">
    <source>
        <dbReference type="Pfam" id="PF00144"/>
    </source>
</evidence>
<protein>
    <submittedName>
        <fullName evidence="2">CubicO group peptidase, beta-lactamase class C family</fullName>
    </submittedName>
</protein>
<keyword evidence="3" id="KW-1185">Reference proteome</keyword>
<name>A0ABY1ICS7_9HYPH</name>
<proteinExistence type="predicted"/>
<reference evidence="2 3" key="1">
    <citation type="submission" date="2016-11" db="EMBL/GenBank/DDBJ databases">
        <authorList>
            <person name="Varghese N."/>
            <person name="Submissions S."/>
        </authorList>
    </citation>
    <scope>NUCLEOTIDE SEQUENCE [LARGE SCALE GENOMIC DNA]</scope>
    <source>
        <strain evidence="2 3">DSM 21988</strain>
    </source>
</reference>
<dbReference type="InterPro" id="IPR050789">
    <property type="entry name" value="Diverse_Enzym_Activities"/>
</dbReference>
<dbReference type="Gene3D" id="3.40.710.10">
    <property type="entry name" value="DD-peptidase/beta-lactamase superfamily"/>
    <property type="match status" value="1"/>
</dbReference>